<organism evidence="1 2">
    <name type="scientific">Caldalkalibacillus thermarum (strain TA2.A1)</name>
    <dbReference type="NCBI Taxonomy" id="986075"/>
    <lineage>
        <taxon>Bacteria</taxon>
        <taxon>Bacillati</taxon>
        <taxon>Bacillota</taxon>
        <taxon>Bacilli</taxon>
        <taxon>Bacillales</taxon>
        <taxon>Bacillaceae</taxon>
        <taxon>Caldalkalibacillus</taxon>
    </lineage>
</organism>
<accession>A0A8X8LA93</accession>
<keyword evidence="2" id="KW-1185">Reference proteome</keyword>
<evidence type="ECO:0000313" key="2">
    <source>
        <dbReference type="Proteomes" id="UP000825179"/>
    </source>
</evidence>
<dbReference type="EMBL" id="CP082237">
    <property type="protein sequence ID" value="QZT33668.1"/>
    <property type="molecule type" value="Genomic_DNA"/>
</dbReference>
<name>A0A8X8LA93_CALTT</name>
<dbReference type="RefSeq" id="WP_222822742.1">
    <property type="nucleotide sequence ID" value="NZ_CP082237.1"/>
</dbReference>
<evidence type="ECO:0000313" key="1">
    <source>
        <dbReference type="EMBL" id="QZT33668.1"/>
    </source>
</evidence>
<reference evidence="1 2" key="1">
    <citation type="journal article" date="2020" name="Extremophiles">
        <title>Genomic analysis of Caldalkalibacillus thermarum TA2.A1 reveals aerobic alkaliphilic metabolism and evolutionary hallmarks linking alkaliphilic bacteria and plant life.</title>
        <authorList>
            <person name="de Jong S.I."/>
            <person name="van den Broek M.A."/>
            <person name="Merkel A.Y."/>
            <person name="de la Torre Cortes P."/>
            <person name="Kalamorz F."/>
            <person name="Cook G.M."/>
            <person name="van Loosdrecht M.C.M."/>
            <person name="McMillan D.G.G."/>
        </authorList>
    </citation>
    <scope>NUCLEOTIDE SEQUENCE [LARGE SCALE GENOMIC DNA]</scope>
    <source>
        <strain evidence="1 2">TA2.A1</strain>
    </source>
</reference>
<sequence length="130" mass="14862">MQVQKLTPTTFLVTGRGVRAEVEVEEKFLVFGEWLLSGSKQPVFKLSGKGSKKFATEIKKAVLNHIRLEEILQTEEVAYKTKITSCFYGQCDEEIRILTKRELLYLANMPGIGVEVIEEIAGERREVIWK</sequence>
<proteinExistence type="predicted"/>
<gene>
    <name evidence="1" type="ORF">HUR95_15800</name>
</gene>
<dbReference type="AlphaFoldDB" id="A0A8X8LA93"/>
<protein>
    <submittedName>
        <fullName evidence="1">Uncharacterized protein</fullName>
    </submittedName>
</protein>
<dbReference type="Proteomes" id="UP000825179">
    <property type="component" value="Chromosome"/>
</dbReference>
<dbReference type="KEGG" id="cthu:HUR95_15800"/>